<dbReference type="InterPro" id="IPR045584">
    <property type="entry name" value="Pilin-like"/>
</dbReference>
<keyword evidence="3" id="KW-0175">Coiled coil</keyword>
<keyword evidence="4" id="KW-0472">Membrane</keyword>
<proteinExistence type="predicted"/>
<organism evidence="5 6">
    <name type="scientific">Gracilibacillus salinarum</name>
    <dbReference type="NCBI Taxonomy" id="2932255"/>
    <lineage>
        <taxon>Bacteria</taxon>
        <taxon>Bacillati</taxon>
        <taxon>Bacillota</taxon>
        <taxon>Bacilli</taxon>
        <taxon>Bacillales</taxon>
        <taxon>Bacillaceae</taxon>
        <taxon>Gracilibacillus</taxon>
    </lineage>
</organism>
<evidence type="ECO:0000313" key="6">
    <source>
        <dbReference type="Proteomes" id="UP000831537"/>
    </source>
</evidence>
<sequence>MMKKVWKLWKEEKGFTLVELLAVIVILAIIVAIAVPAVGNIIDRAEEGANEAEAELVENAARLAFLAAESGGDEADWVYDGGDSVNITVDELRTNNYLDVEEEDQPVGNIVHNGDSSFTFNQTTE</sequence>
<dbReference type="SUPFAM" id="SSF54523">
    <property type="entry name" value="Pili subunits"/>
    <property type="match status" value="1"/>
</dbReference>
<dbReference type="Gene3D" id="3.30.700.10">
    <property type="entry name" value="Glycoprotein, Type 4 Pilin"/>
    <property type="match status" value="1"/>
</dbReference>
<evidence type="ECO:0000256" key="4">
    <source>
        <dbReference type="SAM" id="Phobius"/>
    </source>
</evidence>
<name>A0ABY4GR74_9BACI</name>
<keyword evidence="4" id="KW-0812">Transmembrane</keyword>
<evidence type="ECO:0000256" key="1">
    <source>
        <dbReference type="ARBA" id="ARBA00004241"/>
    </source>
</evidence>
<dbReference type="PROSITE" id="PS00409">
    <property type="entry name" value="PROKAR_NTER_METHYL"/>
    <property type="match status" value="1"/>
</dbReference>
<feature type="coiled-coil region" evidence="3">
    <location>
        <begin position="42"/>
        <end position="69"/>
    </location>
</feature>
<dbReference type="NCBIfam" id="TIGR02532">
    <property type="entry name" value="IV_pilin_GFxxxE"/>
    <property type="match status" value="1"/>
</dbReference>
<dbReference type="InterPro" id="IPR012902">
    <property type="entry name" value="N_methyl_site"/>
</dbReference>
<reference evidence="5 6" key="1">
    <citation type="submission" date="2022-04" db="EMBL/GenBank/DDBJ databases">
        <title>Gracilibacillus sp. isolated from saltern.</title>
        <authorList>
            <person name="Won M."/>
            <person name="Lee C.-M."/>
            <person name="Woen H.-Y."/>
            <person name="Kwon S.-W."/>
        </authorList>
    </citation>
    <scope>NUCLEOTIDE SEQUENCE [LARGE SCALE GENOMIC DNA]</scope>
    <source>
        <strain evidence="5 6">SSPM10-3</strain>
    </source>
</reference>
<dbReference type="Proteomes" id="UP000831537">
    <property type="component" value="Chromosome"/>
</dbReference>
<feature type="transmembrane region" description="Helical" evidence="4">
    <location>
        <begin position="20"/>
        <end position="42"/>
    </location>
</feature>
<keyword evidence="2" id="KW-0178">Competence</keyword>
<evidence type="ECO:0000313" key="5">
    <source>
        <dbReference type="EMBL" id="UOQ86162.1"/>
    </source>
</evidence>
<dbReference type="Pfam" id="PF07963">
    <property type="entry name" value="N_methyl"/>
    <property type="match status" value="1"/>
</dbReference>
<keyword evidence="4" id="KW-1133">Transmembrane helix</keyword>
<keyword evidence="6" id="KW-1185">Reference proteome</keyword>
<dbReference type="RefSeq" id="WP_244746483.1">
    <property type="nucleotide sequence ID" value="NZ_CP095071.1"/>
</dbReference>
<protein>
    <submittedName>
        <fullName evidence="5">Prepilin-type N-terminal cleavage/methylation domain-containing protein</fullName>
    </submittedName>
</protein>
<dbReference type="EMBL" id="CP095071">
    <property type="protein sequence ID" value="UOQ86162.1"/>
    <property type="molecule type" value="Genomic_DNA"/>
</dbReference>
<comment type="subcellular location">
    <subcellularLocation>
        <location evidence="1">Cell surface</location>
    </subcellularLocation>
</comment>
<evidence type="ECO:0000256" key="2">
    <source>
        <dbReference type="ARBA" id="ARBA00023287"/>
    </source>
</evidence>
<gene>
    <name evidence="5" type="ORF">MUN87_04495</name>
</gene>
<accession>A0ABY4GR74</accession>
<evidence type="ECO:0000256" key="3">
    <source>
        <dbReference type="SAM" id="Coils"/>
    </source>
</evidence>